<name>E9HY14_DAPPU</name>
<keyword evidence="2" id="KW-1185">Reference proteome</keyword>
<dbReference type="HOGENOM" id="CLU_1171680_0_0_1"/>
<dbReference type="EMBL" id="GL733097">
    <property type="protein sequence ID" value="EFX63366.1"/>
    <property type="molecule type" value="Genomic_DNA"/>
</dbReference>
<dbReference type="AlphaFoldDB" id="E9HY14"/>
<evidence type="ECO:0000313" key="2">
    <source>
        <dbReference type="Proteomes" id="UP000000305"/>
    </source>
</evidence>
<gene>
    <name evidence="1" type="ORF">DAPPUDRAFT_119275</name>
</gene>
<evidence type="ECO:0000313" key="1">
    <source>
        <dbReference type="EMBL" id="EFX63366.1"/>
    </source>
</evidence>
<dbReference type="InParanoid" id="E9HY14"/>
<sequence length="237" mass="27220">MKHVFGAAARSATVRCNWKNIEKRKRDEDYSAEKCPAYGVASQLRRSALLLIRNSKIKVEKNKRKGKKYKRTEIVLEKEQVKEKEKSVREGNDREKANGIKNVMPMLNHKPFSMSSQYVTPDCASCQSANSTDEEIEEAVIQEQVIYITPHEEDPIVVEQGTPTKRRCMHNVHKKTATAISAAKPTFIIHTSKPFYTRFTGPLKQSNFLYHLERPVSHSKTECLNLQVKENNSEEKE</sequence>
<organism evidence="1 2">
    <name type="scientific">Daphnia pulex</name>
    <name type="common">Water flea</name>
    <dbReference type="NCBI Taxonomy" id="6669"/>
    <lineage>
        <taxon>Eukaryota</taxon>
        <taxon>Metazoa</taxon>
        <taxon>Ecdysozoa</taxon>
        <taxon>Arthropoda</taxon>
        <taxon>Crustacea</taxon>
        <taxon>Branchiopoda</taxon>
        <taxon>Diplostraca</taxon>
        <taxon>Cladocera</taxon>
        <taxon>Anomopoda</taxon>
        <taxon>Daphniidae</taxon>
        <taxon>Daphnia</taxon>
    </lineage>
</organism>
<accession>E9HY14</accession>
<proteinExistence type="predicted"/>
<reference evidence="1 2" key="1">
    <citation type="journal article" date="2011" name="Science">
        <title>The ecoresponsive genome of Daphnia pulex.</title>
        <authorList>
            <person name="Colbourne J.K."/>
            <person name="Pfrender M.E."/>
            <person name="Gilbert D."/>
            <person name="Thomas W.K."/>
            <person name="Tucker A."/>
            <person name="Oakley T.H."/>
            <person name="Tokishita S."/>
            <person name="Aerts A."/>
            <person name="Arnold G.J."/>
            <person name="Basu M.K."/>
            <person name="Bauer D.J."/>
            <person name="Caceres C.E."/>
            <person name="Carmel L."/>
            <person name="Casola C."/>
            <person name="Choi J.H."/>
            <person name="Detter J.C."/>
            <person name="Dong Q."/>
            <person name="Dusheyko S."/>
            <person name="Eads B.D."/>
            <person name="Frohlich T."/>
            <person name="Geiler-Samerotte K.A."/>
            <person name="Gerlach D."/>
            <person name="Hatcher P."/>
            <person name="Jogdeo S."/>
            <person name="Krijgsveld J."/>
            <person name="Kriventseva E.V."/>
            <person name="Kultz D."/>
            <person name="Laforsch C."/>
            <person name="Lindquist E."/>
            <person name="Lopez J."/>
            <person name="Manak J.R."/>
            <person name="Muller J."/>
            <person name="Pangilinan J."/>
            <person name="Patwardhan R.P."/>
            <person name="Pitluck S."/>
            <person name="Pritham E.J."/>
            <person name="Rechtsteiner A."/>
            <person name="Rho M."/>
            <person name="Rogozin I.B."/>
            <person name="Sakarya O."/>
            <person name="Salamov A."/>
            <person name="Schaack S."/>
            <person name="Shapiro H."/>
            <person name="Shiga Y."/>
            <person name="Skalitzky C."/>
            <person name="Smith Z."/>
            <person name="Souvorov A."/>
            <person name="Sung W."/>
            <person name="Tang Z."/>
            <person name="Tsuchiya D."/>
            <person name="Tu H."/>
            <person name="Vos H."/>
            <person name="Wang M."/>
            <person name="Wolf Y.I."/>
            <person name="Yamagata H."/>
            <person name="Yamada T."/>
            <person name="Ye Y."/>
            <person name="Shaw J.R."/>
            <person name="Andrews J."/>
            <person name="Crease T.J."/>
            <person name="Tang H."/>
            <person name="Lucas S.M."/>
            <person name="Robertson H.M."/>
            <person name="Bork P."/>
            <person name="Koonin E.V."/>
            <person name="Zdobnov E.M."/>
            <person name="Grigoriev I.V."/>
            <person name="Lynch M."/>
            <person name="Boore J.L."/>
        </authorList>
    </citation>
    <scope>NUCLEOTIDE SEQUENCE [LARGE SCALE GENOMIC DNA]</scope>
</reference>
<dbReference type="KEGG" id="dpx:DAPPUDRAFT_119275"/>
<dbReference type="Proteomes" id="UP000000305">
    <property type="component" value="Unassembled WGS sequence"/>
</dbReference>
<protein>
    <submittedName>
        <fullName evidence="1">Uncharacterized protein</fullName>
    </submittedName>
</protein>